<reference evidence="3" key="3">
    <citation type="submission" date="2018-08" db="UniProtKB">
        <authorList>
            <consortium name="EnsemblPlants"/>
        </authorList>
    </citation>
    <scope>IDENTIFICATION</scope>
    <source>
        <strain evidence="3">cv. Bd21</strain>
    </source>
</reference>
<feature type="region of interest" description="Disordered" evidence="1">
    <location>
        <begin position="33"/>
        <end position="58"/>
    </location>
</feature>
<keyword evidence="4" id="KW-1185">Reference proteome</keyword>
<accession>A0A2K2CNH1</accession>
<gene>
    <name evidence="2" type="ORF">BRADI_4g17391v3</name>
</gene>
<protein>
    <submittedName>
        <fullName evidence="2 3">Uncharacterized protein</fullName>
    </submittedName>
</protein>
<dbReference type="Proteomes" id="UP000008810">
    <property type="component" value="Chromosome 4"/>
</dbReference>
<reference evidence="2" key="2">
    <citation type="submission" date="2017-06" db="EMBL/GenBank/DDBJ databases">
        <title>WGS assembly of Brachypodium distachyon.</title>
        <authorList>
            <consortium name="The International Brachypodium Initiative"/>
            <person name="Lucas S."/>
            <person name="Harmon-Smith M."/>
            <person name="Lail K."/>
            <person name="Tice H."/>
            <person name="Grimwood J."/>
            <person name="Bruce D."/>
            <person name="Barry K."/>
            <person name="Shu S."/>
            <person name="Lindquist E."/>
            <person name="Wang M."/>
            <person name="Pitluck S."/>
            <person name="Vogel J.P."/>
            <person name="Garvin D.F."/>
            <person name="Mockler T.C."/>
            <person name="Schmutz J."/>
            <person name="Rokhsar D."/>
            <person name="Bevan M.W."/>
        </authorList>
    </citation>
    <scope>NUCLEOTIDE SEQUENCE</scope>
    <source>
        <strain evidence="2">Bd21</strain>
    </source>
</reference>
<reference evidence="2 3" key="1">
    <citation type="journal article" date="2010" name="Nature">
        <title>Genome sequencing and analysis of the model grass Brachypodium distachyon.</title>
        <authorList>
            <consortium name="International Brachypodium Initiative"/>
        </authorList>
    </citation>
    <scope>NUCLEOTIDE SEQUENCE [LARGE SCALE GENOMIC DNA]</scope>
    <source>
        <strain evidence="2 3">Bd21</strain>
    </source>
</reference>
<sequence length="58" mass="6341">MQQRPYFFEMVSSWVSGAVLPVSTKEHVAYLKGSSHRRPSPVWSHRCARAGGGGGRGP</sequence>
<evidence type="ECO:0000256" key="1">
    <source>
        <dbReference type="SAM" id="MobiDB-lite"/>
    </source>
</evidence>
<name>A0A2K2CNH1_BRADI</name>
<evidence type="ECO:0000313" key="3">
    <source>
        <dbReference type="EnsemblPlants" id="PNT63566"/>
    </source>
</evidence>
<dbReference type="EnsemblPlants" id="PNT63566">
    <property type="protein sequence ID" value="PNT63566"/>
    <property type="gene ID" value="BRADI_4g17391v3"/>
</dbReference>
<dbReference type="AlphaFoldDB" id="A0A2K2CNH1"/>
<organism evidence="2">
    <name type="scientific">Brachypodium distachyon</name>
    <name type="common">Purple false brome</name>
    <name type="synonym">Trachynia distachya</name>
    <dbReference type="NCBI Taxonomy" id="15368"/>
    <lineage>
        <taxon>Eukaryota</taxon>
        <taxon>Viridiplantae</taxon>
        <taxon>Streptophyta</taxon>
        <taxon>Embryophyta</taxon>
        <taxon>Tracheophyta</taxon>
        <taxon>Spermatophyta</taxon>
        <taxon>Magnoliopsida</taxon>
        <taxon>Liliopsida</taxon>
        <taxon>Poales</taxon>
        <taxon>Poaceae</taxon>
        <taxon>BOP clade</taxon>
        <taxon>Pooideae</taxon>
        <taxon>Stipodae</taxon>
        <taxon>Brachypodieae</taxon>
        <taxon>Brachypodium</taxon>
    </lineage>
</organism>
<dbReference type="Gramene" id="PNT63566">
    <property type="protein sequence ID" value="PNT63566"/>
    <property type="gene ID" value="BRADI_4g17391v3"/>
</dbReference>
<dbReference type="InParanoid" id="A0A2K2CNH1"/>
<evidence type="ECO:0000313" key="2">
    <source>
        <dbReference type="EMBL" id="PNT63566.1"/>
    </source>
</evidence>
<dbReference type="EMBL" id="CM000883">
    <property type="protein sequence ID" value="PNT63566.1"/>
    <property type="molecule type" value="Genomic_DNA"/>
</dbReference>
<evidence type="ECO:0000313" key="4">
    <source>
        <dbReference type="Proteomes" id="UP000008810"/>
    </source>
</evidence>
<proteinExistence type="predicted"/>